<gene>
    <name evidence="1" type="ORF">TSUD_05910</name>
</gene>
<proteinExistence type="predicted"/>
<reference evidence="2" key="1">
    <citation type="journal article" date="2017" name="Front. Plant Sci.">
        <title>Climate Clever Clovers: New Paradigm to Reduce the Environmental Footprint of Ruminants by Breeding Low Methanogenic Forages Utilizing Haplotype Variation.</title>
        <authorList>
            <person name="Kaur P."/>
            <person name="Appels R."/>
            <person name="Bayer P.E."/>
            <person name="Keeble-Gagnere G."/>
            <person name="Wang J."/>
            <person name="Hirakawa H."/>
            <person name="Shirasawa K."/>
            <person name="Vercoe P."/>
            <person name="Stefanova K."/>
            <person name="Durmic Z."/>
            <person name="Nichols P."/>
            <person name="Revell C."/>
            <person name="Isobe S.N."/>
            <person name="Edwards D."/>
            <person name="Erskine W."/>
        </authorList>
    </citation>
    <scope>NUCLEOTIDE SEQUENCE [LARGE SCALE GENOMIC DNA]</scope>
    <source>
        <strain evidence="2">cv. Daliak</strain>
    </source>
</reference>
<keyword evidence="2" id="KW-1185">Reference proteome</keyword>
<name>A0A2Z6M443_TRISU</name>
<dbReference type="AlphaFoldDB" id="A0A2Z6M443"/>
<protein>
    <submittedName>
        <fullName evidence="1">Uncharacterized protein</fullName>
    </submittedName>
</protein>
<dbReference type="Proteomes" id="UP000242715">
    <property type="component" value="Unassembled WGS sequence"/>
</dbReference>
<evidence type="ECO:0000313" key="2">
    <source>
        <dbReference type="Proteomes" id="UP000242715"/>
    </source>
</evidence>
<dbReference type="OrthoDB" id="1435920at2759"/>
<organism evidence="1 2">
    <name type="scientific">Trifolium subterraneum</name>
    <name type="common">Subterranean clover</name>
    <dbReference type="NCBI Taxonomy" id="3900"/>
    <lineage>
        <taxon>Eukaryota</taxon>
        <taxon>Viridiplantae</taxon>
        <taxon>Streptophyta</taxon>
        <taxon>Embryophyta</taxon>
        <taxon>Tracheophyta</taxon>
        <taxon>Spermatophyta</taxon>
        <taxon>Magnoliopsida</taxon>
        <taxon>eudicotyledons</taxon>
        <taxon>Gunneridae</taxon>
        <taxon>Pentapetalae</taxon>
        <taxon>rosids</taxon>
        <taxon>fabids</taxon>
        <taxon>Fabales</taxon>
        <taxon>Fabaceae</taxon>
        <taxon>Papilionoideae</taxon>
        <taxon>50 kb inversion clade</taxon>
        <taxon>NPAAA clade</taxon>
        <taxon>Hologalegina</taxon>
        <taxon>IRL clade</taxon>
        <taxon>Trifolieae</taxon>
        <taxon>Trifolium</taxon>
    </lineage>
</organism>
<dbReference type="EMBL" id="DF973344">
    <property type="protein sequence ID" value="GAU26921.1"/>
    <property type="molecule type" value="Genomic_DNA"/>
</dbReference>
<evidence type="ECO:0000313" key="1">
    <source>
        <dbReference type="EMBL" id="GAU26921.1"/>
    </source>
</evidence>
<accession>A0A2Z6M443</accession>
<sequence>MGMMLYLEGIGISVMGKKISFGQTLAYLPSGIILKDVATTPLTESQLSTSLVDLSDYNGNWSLAAVKDLIPYQIIDQISGYTPPYSMLGEDSPSWPLSPNGMFSTKSTYDYLTVSIPLVE</sequence>